<keyword evidence="3" id="KW-0732">Signal</keyword>
<dbReference type="PANTHER" id="PTHR47364">
    <property type="entry name" value="CYSTEINE PROTEINASE INHIBITOR 5"/>
    <property type="match status" value="1"/>
</dbReference>
<keyword evidence="7" id="KW-1185">Reference proteome</keyword>
<protein>
    <submittedName>
        <fullName evidence="5">Cystatin domain protein</fullName>
    </submittedName>
</protein>
<feature type="signal peptide" evidence="3">
    <location>
        <begin position="1"/>
        <end position="20"/>
    </location>
</feature>
<gene>
    <name evidence="5" type="ordered locus">MTR_5g098560</name>
</gene>
<sequence>MRLQWLVLLVLVLMVSTTATKQLIVRGWDPINIYEPYMIDLCNFKIIKAESMVVEWINYRLILSANDGSHSKTYKAVVWETTDRDAKNLTSFAPVVNY</sequence>
<evidence type="ECO:0000256" key="1">
    <source>
        <dbReference type="ARBA" id="ARBA00022690"/>
    </source>
</evidence>
<feature type="chain" id="PRO_5014485656" evidence="3">
    <location>
        <begin position="21"/>
        <end position="98"/>
    </location>
</feature>
<reference evidence="5 7" key="2">
    <citation type="journal article" date="2014" name="BMC Genomics">
        <title>An improved genome release (version Mt4.0) for the model legume Medicago truncatula.</title>
        <authorList>
            <person name="Tang H."/>
            <person name="Krishnakumar V."/>
            <person name="Bidwell S."/>
            <person name="Rosen B."/>
            <person name="Chan A."/>
            <person name="Zhou S."/>
            <person name="Gentzbittel L."/>
            <person name="Childs K.L."/>
            <person name="Yandell M."/>
            <person name="Gundlach H."/>
            <person name="Mayer K.F."/>
            <person name="Schwartz D.C."/>
            <person name="Town C.D."/>
        </authorList>
    </citation>
    <scope>GENOME REANNOTATION</scope>
    <source>
        <strain evidence="6 7">cv. Jemalong A17</strain>
    </source>
</reference>
<dbReference type="OMA" id="AFNEWAG"/>
<dbReference type="SUPFAM" id="SSF54403">
    <property type="entry name" value="Cystatin/monellin"/>
    <property type="match status" value="1"/>
</dbReference>
<dbReference type="AlphaFoldDB" id="G7K0N4"/>
<dbReference type="EMBL" id="CM001221">
    <property type="protein sequence ID" value="AET01019.1"/>
    <property type="molecule type" value="Genomic_DNA"/>
</dbReference>
<dbReference type="GO" id="GO:0004869">
    <property type="term" value="F:cysteine-type endopeptidase inhibitor activity"/>
    <property type="evidence" value="ECO:0007669"/>
    <property type="project" value="UniProtKB-KW"/>
</dbReference>
<dbReference type="PANTHER" id="PTHR47364:SF2">
    <property type="entry name" value="CYSTEINE PROTEINASE INHIBITOR 5"/>
    <property type="match status" value="1"/>
</dbReference>
<dbReference type="Proteomes" id="UP000002051">
    <property type="component" value="Chromosome 5"/>
</dbReference>
<proteinExistence type="predicted"/>
<dbReference type="PaxDb" id="3880-AET01019"/>
<dbReference type="HOGENOM" id="CLU_113093_5_0_1"/>
<name>G7K0N4_MEDTR</name>
<accession>G7K0N4</accession>
<dbReference type="InterPro" id="IPR046350">
    <property type="entry name" value="Cystatin_sf"/>
</dbReference>
<reference evidence="6" key="3">
    <citation type="submission" date="2015-04" db="UniProtKB">
        <authorList>
            <consortium name="EnsemblPlants"/>
        </authorList>
    </citation>
    <scope>IDENTIFICATION</scope>
    <source>
        <strain evidence="6">cv. Jemalong A17</strain>
    </source>
</reference>
<feature type="domain" description="Cystatin" evidence="4">
    <location>
        <begin position="41"/>
        <end position="95"/>
    </location>
</feature>
<evidence type="ECO:0000313" key="7">
    <source>
        <dbReference type="Proteomes" id="UP000002051"/>
    </source>
</evidence>
<evidence type="ECO:0000259" key="4">
    <source>
        <dbReference type="Pfam" id="PF16845"/>
    </source>
</evidence>
<reference evidence="5 7" key="1">
    <citation type="journal article" date="2011" name="Nature">
        <title>The Medicago genome provides insight into the evolution of rhizobial symbioses.</title>
        <authorList>
            <person name="Young N.D."/>
            <person name="Debelle F."/>
            <person name="Oldroyd G.E."/>
            <person name="Geurts R."/>
            <person name="Cannon S.B."/>
            <person name="Udvardi M.K."/>
            <person name="Benedito V.A."/>
            <person name="Mayer K.F."/>
            <person name="Gouzy J."/>
            <person name="Schoof H."/>
            <person name="Van de Peer Y."/>
            <person name="Proost S."/>
            <person name="Cook D.R."/>
            <person name="Meyers B.C."/>
            <person name="Spannagl M."/>
            <person name="Cheung F."/>
            <person name="De Mita S."/>
            <person name="Krishnakumar V."/>
            <person name="Gundlach H."/>
            <person name="Zhou S."/>
            <person name="Mudge J."/>
            <person name="Bharti A.K."/>
            <person name="Murray J.D."/>
            <person name="Naoumkina M.A."/>
            <person name="Rosen B."/>
            <person name="Silverstein K.A."/>
            <person name="Tang H."/>
            <person name="Rombauts S."/>
            <person name="Zhao P.X."/>
            <person name="Zhou P."/>
            <person name="Barbe V."/>
            <person name="Bardou P."/>
            <person name="Bechner M."/>
            <person name="Bellec A."/>
            <person name="Berger A."/>
            <person name="Berges H."/>
            <person name="Bidwell S."/>
            <person name="Bisseling T."/>
            <person name="Choisne N."/>
            <person name="Couloux A."/>
            <person name="Denny R."/>
            <person name="Deshpande S."/>
            <person name="Dai X."/>
            <person name="Doyle J.J."/>
            <person name="Dudez A.M."/>
            <person name="Farmer A.D."/>
            <person name="Fouteau S."/>
            <person name="Franken C."/>
            <person name="Gibelin C."/>
            <person name="Gish J."/>
            <person name="Goldstein S."/>
            <person name="Gonzalez A.J."/>
            <person name="Green P.J."/>
            <person name="Hallab A."/>
            <person name="Hartog M."/>
            <person name="Hua A."/>
            <person name="Humphray S.J."/>
            <person name="Jeong D.H."/>
            <person name="Jing Y."/>
            <person name="Jocker A."/>
            <person name="Kenton S.M."/>
            <person name="Kim D.J."/>
            <person name="Klee K."/>
            <person name="Lai H."/>
            <person name="Lang C."/>
            <person name="Lin S."/>
            <person name="Macmil S.L."/>
            <person name="Magdelenat G."/>
            <person name="Matthews L."/>
            <person name="McCorrison J."/>
            <person name="Monaghan E.L."/>
            <person name="Mun J.H."/>
            <person name="Najar F.Z."/>
            <person name="Nicholson C."/>
            <person name="Noirot C."/>
            <person name="O'Bleness M."/>
            <person name="Paule C.R."/>
            <person name="Poulain J."/>
            <person name="Prion F."/>
            <person name="Qin B."/>
            <person name="Qu C."/>
            <person name="Retzel E.F."/>
            <person name="Riddle C."/>
            <person name="Sallet E."/>
            <person name="Samain S."/>
            <person name="Samson N."/>
            <person name="Sanders I."/>
            <person name="Saurat O."/>
            <person name="Scarpelli C."/>
            <person name="Schiex T."/>
            <person name="Segurens B."/>
            <person name="Severin A.J."/>
            <person name="Sherrier D.J."/>
            <person name="Shi R."/>
            <person name="Sims S."/>
            <person name="Singer S.R."/>
            <person name="Sinharoy S."/>
            <person name="Sterck L."/>
            <person name="Viollet A."/>
            <person name="Wang B.B."/>
            <person name="Wang K."/>
            <person name="Wang M."/>
            <person name="Wang X."/>
            <person name="Warfsmann J."/>
            <person name="Weissenbach J."/>
            <person name="White D.D."/>
            <person name="White J.D."/>
            <person name="Wiley G.B."/>
            <person name="Wincker P."/>
            <person name="Xing Y."/>
            <person name="Yang L."/>
            <person name="Yao Z."/>
            <person name="Ying F."/>
            <person name="Zhai J."/>
            <person name="Zhou L."/>
            <person name="Zuber A."/>
            <person name="Denarie J."/>
            <person name="Dixon R.A."/>
            <person name="May G.D."/>
            <person name="Schwartz D.C."/>
            <person name="Rogers J."/>
            <person name="Quetier F."/>
            <person name="Town C.D."/>
            <person name="Roe B.A."/>
        </authorList>
    </citation>
    <scope>NUCLEOTIDE SEQUENCE [LARGE SCALE GENOMIC DNA]</scope>
    <source>
        <strain evidence="5">A17</strain>
        <strain evidence="6 7">cv. Jemalong A17</strain>
    </source>
</reference>
<evidence type="ECO:0000313" key="5">
    <source>
        <dbReference type="EMBL" id="AET01019.1"/>
    </source>
</evidence>
<evidence type="ECO:0000313" key="6">
    <source>
        <dbReference type="EnsemblPlants" id="AET01019"/>
    </source>
</evidence>
<keyword evidence="2" id="KW-0789">Thiol protease inhibitor</keyword>
<dbReference type="Pfam" id="PF16845">
    <property type="entry name" value="SQAPI"/>
    <property type="match status" value="1"/>
</dbReference>
<organism evidence="5 7">
    <name type="scientific">Medicago truncatula</name>
    <name type="common">Barrel medic</name>
    <name type="synonym">Medicago tribuloides</name>
    <dbReference type="NCBI Taxonomy" id="3880"/>
    <lineage>
        <taxon>Eukaryota</taxon>
        <taxon>Viridiplantae</taxon>
        <taxon>Streptophyta</taxon>
        <taxon>Embryophyta</taxon>
        <taxon>Tracheophyta</taxon>
        <taxon>Spermatophyta</taxon>
        <taxon>Magnoliopsida</taxon>
        <taxon>eudicotyledons</taxon>
        <taxon>Gunneridae</taxon>
        <taxon>Pentapetalae</taxon>
        <taxon>rosids</taxon>
        <taxon>fabids</taxon>
        <taxon>Fabales</taxon>
        <taxon>Fabaceae</taxon>
        <taxon>Papilionoideae</taxon>
        <taxon>50 kb inversion clade</taxon>
        <taxon>NPAAA clade</taxon>
        <taxon>Hologalegina</taxon>
        <taxon>IRL clade</taxon>
        <taxon>Trifolieae</taxon>
        <taxon>Medicago</taxon>
    </lineage>
</organism>
<dbReference type="EnsemblPlants" id="AET01019">
    <property type="protein sequence ID" value="AET01019"/>
    <property type="gene ID" value="MTR_5g098560"/>
</dbReference>
<evidence type="ECO:0000256" key="2">
    <source>
        <dbReference type="ARBA" id="ARBA00022704"/>
    </source>
</evidence>
<dbReference type="Gene3D" id="3.10.450.10">
    <property type="match status" value="1"/>
</dbReference>
<evidence type="ECO:0000256" key="3">
    <source>
        <dbReference type="SAM" id="SignalP"/>
    </source>
</evidence>
<keyword evidence="1" id="KW-0646">Protease inhibitor</keyword>
<dbReference type="InterPro" id="IPR000010">
    <property type="entry name" value="Cystatin_dom"/>
</dbReference>